<dbReference type="GO" id="GO:1905515">
    <property type="term" value="P:non-motile cilium assembly"/>
    <property type="evidence" value="ECO:0007669"/>
    <property type="project" value="TreeGrafter"/>
</dbReference>
<evidence type="ECO:0000256" key="1">
    <source>
        <dbReference type="ARBA" id="ARBA00004141"/>
    </source>
</evidence>
<keyword evidence="8" id="KW-1185">Reference proteome</keyword>
<feature type="region of interest" description="Disordered" evidence="5">
    <location>
        <begin position="350"/>
        <end position="403"/>
    </location>
</feature>
<evidence type="ECO:0000256" key="5">
    <source>
        <dbReference type="SAM" id="MobiDB-lite"/>
    </source>
</evidence>
<keyword evidence="2 6" id="KW-0812">Transmembrane</keyword>
<evidence type="ECO:0000313" key="7">
    <source>
        <dbReference type="EMBL" id="OXA59639.1"/>
    </source>
</evidence>
<feature type="transmembrane region" description="Helical" evidence="6">
    <location>
        <begin position="206"/>
        <end position="228"/>
    </location>
</feature>
<dbReference type="Pfam" id="PF09799">
    <property type="entry name" value="Transmemb_17"/>
    <property type="match status" value="1"/>
</dbReference>
<accession>A0A226EQ63</accession>
<feature type="transmembrane region" description="Helical" evidence="6">
    <location>
        <begin position="172"/>
        <end position="194"/>
    </location>
</feature>
<gene>
    <name evidence="7" type="ORF">Fcan01_05748</name>
</gene>
<sequence>MSNYLLSFMKKSLTVSRQIYCEEHFKENIFTVPFRSWKLDHWTPLTEMSSDAPEIFKHYEAKQKNTSSQTTLLDLCHHIHSCPTLAVLLKCDIVDMIWARRLMFSTTDLIFPGFSDATIGKVDPNRKAFRAVRVRSSWSLQAILYADALFFTFWVLSFLCTFDISMSVLKELHGNLIVCMTALFIIVNVPRLMFGFRGNGRDKLELLALFWMTTFIVQAPLLGFILFTDIFTPVLRAFTTAMDSCMMILIILEFLFGTYHLKNLVNDELRIIKLAKLTERSPPSQPRHEENAEPLELPVPLRNPGDLEVPPRNNEYYDDDDDSDDWSSDGETDDYRRKFLETKEDTKVDYRVNIRRLTPEREPAEPADESVFTADEEEEDNDDDSNVVTSTSDAVRQRSTRVS</sequence>
<keyword evidence="4 6" id="KW-0472">Membrane</keyword>
<dbReference type="OrthoDB" id="311720at2759"/>
<feature type="region of interest" description="Disordered" evidence="5">
    <location>
        <begin position="280"/>
        <end position="332"/>
    </location>
</feature>
<evidence type="ECO:0000256" key="6">
    <source>
        <dbReference type="SAM" id="Phobius"/>
    </source>
</evidence>
<feature type="compositionally biased region" description="Basic and acidic residues" evidence="5">
    <location>
        <begin position="350"/>
        <end position="364"/>
    </location>
</feature>
<protein>
    <submittedName>
        <fullName evidence="7">Transmembrane protein 17B</fullName>
    </submittedName>
</protein>
<feature type="compositionally biased region" description="Acidic residues" evidence="5">
    <location>
        <begin position="316"/>
        <end position="332"/>
    </location>
</feature>
<feature type="compositionally biased region" description="Acidic residues" evidence="5">
    <location>
        <begin position="374"/>
        <end position="385"/>
    </location>
</feature>
<reference evidence="7 8" key="1">
    <citation type="submission" date="2015-12" db="EMBL/GenBank/DDBJ databases">
        <title>The genome of Folsomia candida.</title>
        <authorList>
            <person name="Faddeeva A."/>
            <person name="Derks M.F."/>
            <person name="Anvar Y."/>
            <person name="Smit S."/>
            <person name="Van Straalen N."/>
            <person name="Roelofs D."/>
        </authorList>
    </citation>
    <scope>NUCLEOTIDE SEQUENCE [LARGE SCALE GENOMIC DNA]</scope>
    <source>
        <strain evidence="7 8">VU population</strain>
        <tissue evidence="7">Whole body</tissue>
    </source>
</reference>
<evidence type="ECO:0000256" key="2">
    <source>
        <dbReference type="ARBA" id="ARBA00022692"/>
    </source>
</evidence>
<comment type="subcellular location">
    <subcellularLocation>
        <location evidence="1">Membrane</location>
        <topology evidence="1">Multi-pass membrane protein</topology>
    </subcellularLocation>
</comment>
<dbReference type="GO" id="GO:0035869">
    <property type="term" value="C:ciliary transition zone"/>
    <property type="evidence" value="ECO:0007669"/>
    <property type="project" value="TreeGrafter"/>
</dbReference>
<evidence type="ECO:0000256" key="3">
    <source>
        <dbReference type="ARBA" id="ARBA00022989"/>
    </source>
</evidence>
<feature type="transmembrane region" description="Helical" evidence="6">
    <location>
        <begin position="143"/>
        <end position="166"/>
    </location>
</feature>
<dbReference type="GO" id="GO:0016020">
    <property type="term" value="C:membrane"/>
    <property type="evidence" value="ECO:0007669"/>
    <property type="project" value="UniProtKB-SubCell"/>
</dbReference>
<dbReference type="AlphaFoldDB" id="A0A226EQ63"/>
<feature type="transmembrane region" description="Helical" evidence="6">
    <location>
        <begin position="234"/>
        <end position="256"/>
    </location>
</feature>
<keyword evidence="3 6" id="KW-1133">Transmembrane helix</keyword>
<dbReference type="EMBL" id="LNIX01000002">
    <property type="protein sequence ID" value="OXA59639.1"/>
    <property type="molecule type" value="Genomic_DNA"/>
</dbReference>
<dbReference type="STRING" id="158441.A0A226EQ63"/>
<organism evidence="7 8">
    <name type="scientific">Folsomia candida</name>
    <name type="common">Springtail</name>
    <dbReference type="NCBI Taxonomy" id="158441"/>
    <lineage>
        <taxon>Eukaryota</taxon>
        <taxon>Metazoa</taxon>
        <taxon>Ecdysozoa</taxon>
        <taxon>Arthropoda</taxon>
        <taxon>Hexapoda</taxon>
        <taxon>Collembola</taxon>
        <taxon>Entomobryomorpha</taxon>
        <taxon>Isotomoidea</taxon>
        <taxon>Isotomidae</taxon>
        <taxon>Proisotominae</taxon>
        <taxon>Folsomia</taxon>
    </lineage>
</organism>
<name>A0A226EQ63_FOLCA</name>
<dbReference type="PANTHER" id="PTHR13531">
    <property type="entry name" value="GEO07735P1-RELATED-RELATED"/>
    <property type="match status" value="1"/>
</dbReference>
<dbReference type="PANTHER" id="PTHR13531:SF6">
    <property type="entry name" value="TMEM (HUMAN TRANSMEMBRANE PROTEIN) HOMOLOG"/>
    <property type="match status" value="1"/>
</dbReference>
<evidence type="ECO:0000313" key="8">
    <source>
        <dbReference type="Proteomes" id="UP000198287"/>
    </source>
</evidence>
<dbReference type="InterPro" id="IPR019184">
    <property type="entry name" value="Uncharacterised_TM-17"/>
</dbReference>
<comment type="caution">
    <text evidence="7">The sequence shown here is derived from an EMBL/GenBank/DDBJ whole genome shotgun (WGS) entry which is preliminary data.</text>
</comment>
<dbReference type="Proteomes" id="UP000198287">
    <property type="component" value="Unassembled WGS sequence"/>
</dbReference>
<proteinExistence type="predicted"/>
<evidence type="ECO:0000256" key="4">
    <source>
        <dbReference type="ARBA" id="ARBA00023136"/>
    </source>
</evidence>